<dbReference type="InterPro" id="IPR015424">
    <property type="entry name" value="PyrdxlP-dep_Trfase"/>
</dbReference>
<feature type="modified residue" description="N6-(pyridoxal phosphate)lysine" evidence="4">
    <location>
        <position position="184"/>
    </location>
</feature>
<dbReference type="GO" id="GO:0030170">
    <property type="term" value="F:pyridoxal phosphate binding"/>
    <property type="evidence" value="ECO:0007669"/>
    <property type="project" value="TreeGrafter"/>
</dbReference>
<evidence type="ECO:0000256" key="3">
    <source>
        <dbReference type="PIRSR" id="PIRSR000390-1"/>
    </source>
</evidence>
<evidence type="ECO:0008006" key="8">
    <source>
        <dbReference type="Google" id="ProtNLM"/>
    </source>
</evidence>
<dbReference type="GO" id="GO:0000271">
    <property type="term" value="P:polysaccharide biosynthetic process"/>
    <property type="evidence" value="ECO:0007669"/>
    <property type="project" value="TreeGrafter"/>
</dbReference>
<dbReference type="CDD" id="cd00616">
    <property type="entry name" value="AHBA_syn"/>
    <property type="match status" value="1"/>
</dbReference>
<dbReference type="EMBL" id="MLQR01000050">
    <property type="protein sequence ID" value="OIJ10624.1"/>
    <property type="molecule type" value="Genomic_DNA"/>
</dbReference>
<dbReference type="OrthoDB" id="9810913at2"/>
<evidence type="ECO:0000256" key="1">
    <source>
        <dbReference type="ARBA" id="ARBA00022898"/>
    </source>
</evidence>
<feature type="active site" description="Proton acceptor" evidence="3">
    <location>
        <position position="184"/>
    </location>
</feature>
<evidence type="ECO:0000256" key="5">
    <source>
        <dbReference type="RuleBase" id="RU004508"/>
    </source>
</evidence>
<evidence type="ECO:0000256" key="2">
    <source>
        <dbReference type="ARBA" id="ARBA00037999"/>
    </source>
</evidence>
<evidence type="ECO:0000256" key="4">
    <source>
        <dbReference type="PIRSR" id="PIRSR000390-2"/>
    </source>
</evidence>
<dbReference type="Pfam" id="PF01041">
    <property type="entry name" value="DegT_DnrJ_EryC1"/>
    <property type="match status" value="1"/>
</dbReference>
<evidence type="ECO:0000313" key="6">
    <source>
        <dbReference type="EMBL" id="OIJ10624.1"/>
    </source>
</evidence>
<dbReference type="GO" id="GO:0008483">
    <property type="term" value="F:transaminase activity"/>
    <property type="evidence" value="ECO:0007669"/>
    <property type="project" value="TreeGrafter"/>
</dbReference>
<dbReference type="Gene3D" id="3.90.1150.10">
    <property type="entry name" value="Aspartate Aminotransferase, domain 1"/>
    <property type="match status" value="1"/>
</dbReference>
<dbReference type="PIRSF" id="PIRSF000390">
    <property type="entry name" value="PLP_StrS"/>
    <property type="match status" value="1"/>
</dbReference>
<protein>
    <recommendedName>
        <fullName evidence="8">Erythromycin biosynthesis sensory transduction protein eryC1</fullName>
    </recommendedName>
</protein>
<evidence type="ECO:0000313" key="7">
    <source>
        <dbReference type="Proteomes" id="UP000179524"/>
    </source>
</evidence>
<dbReference type="InterPro" id="IPR000653">
    <property type="entry name" value="DegT/StrS_aminotransferase"/>
</dbReference>
<proteinExistence type="inferred from homology"/>
<keyword evidence="1 4" id="KW-0663">Pyridoxal phosphate</keyword>
<keyword evidence="7" id="KW-1185">Reference proteome</keyword>
<dbReference type="SUPFAM" id="SSF53383">
    <property type="entry name" value="PLP-dependent transferases"/>
    <property type="match status" value="1"/>
</dbReference>
<dbReference type="InterPro" id="IPR015422">
    <property type="entry name" value="PyrdxlP-dep_Trfase_small"/>
</dbReference>
<organism evidence="6 7">
    <name type="scientific">Anaerobacillus alkalilacustris</name>
    <dbReference type="NCBI Taxonomy" id="393763"/>
    <lineage>
        <taxon>Bacteria</taxon>
        <taxon>Bacillati</taxon>
        <taxon>Bacillota</taxon>
        <taxon>Bacilli</taxon>
        <taxon>Bacillales</taxon>
        <taxon>Bacillaceae</taxon>
        <taxon>Anaerobacillus</taxon>
    </lineage>
</organism>
<comment type="caution">
    <text evidence="6">The sequence shown here is derived from an EMBL/GenBank/DDBJ whole genome shotgun (WGS) entry which is preliminary data.</text>
</comment>
<comment type="similarity">
    <text evidence="2 5">Belongs to the DegT/DnrJ/EryC1 family.</text>
</comment>
<accession>A0A1S2LE74</accession>
<dbReference type="Proteomes" id="UP000179524">
    <property type="component" value="Unassembled WGS sequence"/>
</dbReference>
<dbReference type="AlphaFoldDB" id="A0A1S2LE74"/>
<reference evidence="6 7" key="1">
    <citation type="submission" date="2016-10" db="EMBL/GenBank/DDBJ databases">
        <title>Draft genome sequences of four alkaliphilic bacteria belonging to the Anaerobacillus genus.</title>
        <authorList>
            <person name="Bassil N.M."/>
            <person name="Lloyd J.R."/>
        </authorList>
    </citation>
    <scope>NUCLEOTIDE SEQUENCE [LARGE SCALE GENOMIC DNA]</scope>
    <source>
        <strain evidence="6 7">DSM 18345</strain>
    </source>
</reference>
<sequence>MNLTDCYKDINQEISKKIQEIINNANFINGDEVTKFEQEFASFCNVNYAVGCGNGTDALILTLKALGIGKNDVVVTVPNTFIATSEAISAVGAKPMFVDIEEDTYTMCPKKLLSFLTNNNKVVKAIIPVHLYGQMANMEEITKIAKQFNLKVIEDAAQAHGAKINGKGPGEYGDAATFSFFPGKNLGAFGDAGAVVTNNKELARKIKMLSNHGRKEKYLHLIEGYNSRLDTLQAAVLRIKLKHLDKWTNMRIEKAHQYTKILENEQEIIVPKIRPNYKSVYHLYVIKLNKRDKVIKYLSKQGISTGIHYPIPLHLQPAYQYLGYNEGDFPLAEHTSQSILSLPMWPELSVDKIIKVCLEINKALKST</sequence>
<gene>
    <name evidence="6" type="ORF">BKP37_17785</name>
</gene>
<dbReference type="PANTHER" id="PTHR30244">
    <property type="entry name" value="TRANSAMINASE"/>
    <property type="match status" value="1"/>
</dbReference>
<name>A0A1S2LE74_9BACI</name>
<dbReference type="Gene3D" id="3.40.640.10">
    <property type="entry name" value="Type I PLP-dependent aspartate aminotransferase-like (Major domain)"/>
    <property type="match status" value="1"/>
</dbReference>
<dbReference type="PANTHER" id="PTHR30244:SF36">
    <property type="entry name" value="3-OXO-GLUCOSE-6-PHOSPHATE:GLUTAMATE AMINOTRANSFERASE"/>
    <property type="match status" value="1"/>
</dbReference>
<dbReference type="InterPro" id="IPR015421">
    <property type="entry name" value="PyrdxlP-dep_Trfase_major"/>
</dbReference>